<dbReference type="EMBL" id="CP009238">
    <property type="protein sequence ID" value="AIL32103.1"/>
    <property type="molecule type" value="Genomic_DNA"/>
</dbReference>
<accession>A0A077DG15</accession>
<feature type="domain" description="Cytochrome c" evidence="8">
    <location>
        <begin position="141"/>
        <end position="232"/>
    </location>
</feature>
<evidence type="ECO:0000256" key="3">
    <source>
        <dbReference type="ARBA" id="ARBA00022723"/>
    </source>
</evidence>
<keyword evidence="10" id="KW-1185">Reference proteome</keyword>
<dbReference type="InterPro" id="IPR036909">
    <property type="entry name" value="Cyt_c-like_dom_sf"/>
</dbReference>
<evidence type="ECO:0000313" key="9">
    <source>
        <dbReference type="EMBL" id="AIL32103.1"/>
    </source>
</evidence>
<keyword evidence="3 6" id="KW-0479">Metal-binding</keyword>
<evidence type="ECO:0000313" key="10">
    <source>
        <dbReference type="Proteomes" id="UP000028945"/>
    </source>
</evidence>
<dbReference type="PANTHER" id="PTHR33751">
    <property type="entry name" value="CBB3-TYPE CYTOCHROME C OXIDASE SUBUNIT FIXP"/>
    <property type="match status" value="1"/>
</dbReference>
<dbReference type="GO" id="GO:0009055">
    <property type="term" value="F:electron transfer activity"/>
    <property type="evidence" value="ECO:0007669"/>
    <property type="project" value="InterPro"/>
</dbReference>
<evidence type="ECO:0000256" key="7">
    <source>
        <dbReference type="SAM" id="SignalP"/>
    </source>
</evidence>
<dbReference type="eggNOG" id="COG2863">
    <property type="taxonomic scope" value="Bacteria"/>
</dbReference>
<dbReference type="AlphaFoldDB" id="A0A077DG15"/>
<sequence length="232" mass="24605">MKKFNSTLKAVGVALGLMTCAGAFANEISPNLENGQKLYLQGDVSRGIIACIACHGPGGNSVIAMYPSLAGQPAGYIVSQLKHFQAKDGAKPARLDASGKITTMTATVANMTEQDMADLAAYISSQELTSLATSKYTTNKDMVALGRDIWRAGIPSRNVPACASCHGPAGQGMPEEFPRLSGQQPDYVYSQLIAFADGYRQKGGNENMMGTIANRMSRQEIQAVADYATGLR</sequence>
<dbReference type="InterPro" id="IPR009056">
    <property type="entry name" value="Cyt_c-like_dom"/>
</dbReference>
<dbReference type="KEGG" id="bpsi:IX83_01085"/>
<name>A0A077DG15_9BURK</name>
<evidence type="ECO:0000256" key="5">
    <source>
        <dbReference type="ARBA" id="ARBA00023004"/>
    </source>
</evidence>
<evidence type="ECO:0000256" key="2">
    <source>
        <dbReference type="ARBA" id="ARBA00022617"/>
    </source>
</evidence>
<evidence type="ECO:0000256" key="4">
    <source>
        <dbReference type="ARBA" id="ARBA00022982"/>
    </source>
</evidence>
<feature type="chain" id="PRO_5001717515" evidence="7">
    <location>
        <begin position="26"/>
        <end position="232"/>
    </location>
</feature>
<gene>
    <name evidence="9" type="ORF">IX83_01085</name>
</gene>
<reference evidence="9 10" key="1">
    <citation type="journal article" date="2014" name="BMC Genomics">
        <title>A genomic perspective on a new bacterial genus and species from the Alcaligenaceae family, Basilea psittacipulmonis.</title>
        <authorList>
            <person name="Whiteson K.L."/>
            <person name="Hernandez D."/>
            <person name="Lazarevic V."/>
            <person name="Gaia N."/>
            <person name="Farinelli L."/>
            <person name="Francois P."/>
            <person name="Pilo P."/>
            <person name="Frey J."/>
            <person name="Schrenzel J."/>
        </authorList>
    </citation>
    <scope>NUCLEOTIDE SEQUENCE [LARGE SCALE GENOMIC DNA]</scope>
    <source>
        <strain evidence="9 10">DSM 24701</strain>
    </source>
</reference>
<dbReference type="STRING" id="1072685.IX83_01085"/>
<dbReference type="Pfam" id="PF00034">
    <property type="entry name" value="Cytochrom_C"/>
    <property type="match status" value="2"/>
</dbReference>
<dbReference type="PANTHER" id="PTHR33751:SF9">
    <property type="entry name" value="CYTOCHROME C4"/>
    <property type="match status" value="1"/>
</dbReference>
<protein>
    <submittedName>
        <fullName evidence="9">Cytochrome C</fullName>
    </submittedName>
</protein>
<keyword evidence="5 6" id="KW-0408">Iron</keyword>
<dbReference type="GO" id="GO:0020037">
    <property type="term" value="F:heme binding"/>
    <property type="evidence" value="ECO:0007669"/>
    <property type="project" value="InterPro"/>
</dbReference>
<organism evidence="9 10">
    <name type="scientific">Basilea psittacipulmonis DSM 24701</name>
    <dbReference type="NCBI Taxonomy" id="1072685"/>
    <lineage>
        <taxon>Bacteria</taxon>
        <taxon>Pseudomonadati</taxon>
        <taxon>Pseudomonadota</taxon>
        <taxon>Betaproteobacteria</taxon>
        <taxon>Burkholderiales</taxon>
        <taxon>Alcaligenaceae</taxon>
        <taxon>Basilea</taxon>
    </lineage>
</organism>
<dbReference type="HOGENOM" id="CLU_076280_2_0_4"/>
<dbReference type="OrthoDB" id="9773456at2"/>
<evidence type="ECO:0000256" key="6">
    <source>
        <dbReference type="PROSITE-ProRule" id="PRU00433"/>
    </source>
</evidence>
<dbReference type="Proteomes" id="UP000028945">
    <property type="component" value="Chromosome"/>
</dbReference>
<keyword evidence="7" id="KW-0732">Signal</keyword>
<proteinExistence type="predicted"/>
<keyword evidence="2 6" id="KW-0349">Heme</keyword>
<feature type="domain" description="Cytochrome c" evidence="8">
    <location>
        <begin position="30"/>
        <end position="127"/>
    </location>
</feature>
<dbReference type="PROSITE" id="PS51007">
    <property type="entry name" value="CYTC"/>
    <property type="match status" value="2"/>
</dbReference>
<keyword evidence="4" id="KW-0249">Electron transport</keyword>
<evidence type="ECO:0000256" key="1">
    <source>
        <dbReference type="ARBA" id="ARBA00022448"/>
    </source>
</evidence>
<evidence type="ECO:0000259" key="8">
    <source>
        <dbReference type="PROSITE" id="PS51007"/>
    </source>
</evidence>
<dbReference type="SUPFAM" id="SSF46626">
    <property type="entry name" value="Cytochrome c"/>
    <property type="match status" value="2"/>
</dbReference>
<dbReference type="GO" id="GO:0046872">
    <property type="term" value="F:metal ion binding"/>
    <property type="evidence" value="ECO:0007669"/>
    <property type="project" value="UniProtKB-KW"/>
</dbReference>
<dbReference type="RefSeq" id="WP_038498168.1">
    <property type="nucleotide sequence ID" value="NZ_AFWK01000116.1"/>
</dbReference>
<keyword evidence="1" id="KW-0813">Transport</keyword>
<dbReference type="InterPro" id="IPR050597">
    <property type="entry name" value="Cytochrome_c_Oxidase_Subunit"/>
</dbReference>
<feature type="signal peptide" evidence="7">
    <location>
        <begin position="1"/>
        <end position="25"/>
    </location>
</feature>
<dbReference type="Gene3D" id="1.10.760.10">
    <property type="entry name" value="Cytochrome c-like domain"/>
    <property type="match status" value="2"/>
</dbReference>